<feature type="region of interest" description="Disordered" evidence="1">
    <location>
        <begin position="56"/>
        <end position="79"/>
    </location>
</feature>
<organism evidence="2 3">
    <name type="scientific">Methylobacterium platani</name>
    <dbReference type="NCBI Taxonomy" id="427683"/>
    <lineage>
        <taxon>Bacteria</taxon>
        <taxon>Pseudomonadati</taxon>
        <taxon>Pseudomonadota</taxon>
        <taxon>Alphaproteobacteria</taxon>
        <taxon>Hyphomicrobiales</taxon>
        <taxon>Methylobacteriaceae</taxon>
        <taxon>Methylobacterium</taxon>
    </lineage>
</organism>
<dbReference type="OrthoDB" id="8004453at2"/>
<proteinExistence type="predicted"/>
<sequence>MSKGKPGDSPLSVYQVPDPVVAARLAQSHGMDAAVGRYFWLSRAAVEKIVQHGREMLRGQTGETSPVARAHRKTTREQEDAAVAAAIRLGSVHRASRETGYQHTFLLTLFRERGLPIPRLSREERVKAVLAGQARAAAASETPTERTAA</sequence>
<evidence type="ECO:0000313" key="3">
    <source>
        <dbReference type="Proteomes" id="UP000078316"/>
    </source>
</evidence>
<dbReference type="AlphaFoldDB" id="A0A179S5S8"/>
<reference evidence="2 3" key="1">
    <citation type="submission" date="2016-04" db="EMBL/GenBank/DDBJ databases">
        <authorList>
            <person name="Evans L.H."/>
            <person name="Alamgir A."/>
            <person name="Owens N."/>
            <person name="Weber N.D."/>
            <person name="Virtaneva K."/>
            <person name="Barbian K."/>
            <person name="Babar A."/>
            <person name="Rosenke K."/>
        </authorList>
    </citation>
    <scope>NUCLEOTIDE SEQUENCE [LARGE SCALE GENOMIC DNA]</scope>
    <source>
        <strain evidence="2 3">PMB02</strain>
    </source>
</reference>
<accession>A0A179S5S8</accession>
<protein>
    <submittedName>
        <fullName evidence="2">Uncharacterized protein</fullName>
    </submittedName>
</protein>
<name>A0A179S5S8_9HYPH</name>
<dbReference type="STRING" id="427683.A5481_19315"/>
<dbReference type="Proteomes" id="UP000078316">
    <property type="component" value="Unassembled WGS sequence"/>
</dbReference>
<dbReference type="EMBL" id="LWHQ01000038">
    <property type="protein sequence ID" value="OAS22544.1"/>
    <property type="molecule type" value="Genomic_DNA"/>
</dbReference>
<evidence type="ECO:0000256" key="1">
    <source>
        <dbReference type="SAM" id="MobiDB-lite"/>
    </source>
</evidence>
<dbReference type="RefSeq" id="WP_048431807.1">
    <property type="nucleotide sequence ID" value="NZ_LWHQ01000038.1"/>
</dbReference>
<gene>
    <name evidence="2" type="ORF">A5481_19315</name>
</gene>
<comment type="caution">
    <text evidence="2">The sequence shown here is derived from an EMBL/GenBank/DDBJ whole genome shotgun (WGS) entry which is preliminary data.</text>
</comment>
<evidence type="ECO:0000313" key="2">
    <source>
        <dbReference type="EMBL" id="OAS22544.1"/>
    </source>
</evidence>